<dbReference type="EMBL" id="CP003243">
    <property type="protein sequence ID" value="AFC99115.1"/>
    <property type="molecule type" value="Genomic_DNA"/>
</dbReference>
<dbReference type="PANTHER" id="PTHR45947">
    <property type="entry name" value="SULFOQUINOVOSYL TRANSFERASE SQD2"/>
    <property type="match status" value="1"/>
</dbReference>
<dbReference type="Proteomes" id="UP000005233">
    <property type="component" value="Chromosome"/>
</dbReference>
<organism evidence="3 4">
    <name type="scientific">Methanocella conradii (strain DSM 24694 / JCM 17849 / CGMCC 1.5162 / HZ254)</name>
    <dbReference type="NCBI Taxonomy" id="1041930"/>
    <lineage>
        <taxon>Archaea</taxon>
        <taxon>Methanobacteriati</taxon>
        <taxon>Methanobacteriota</taxon>
        <taxon>Stenosarchaea group</taxon>
        <taxon>Methanomicrobia</taxon>
        <taxon>Methanocellales</taxon>
        <taxon>Methanocellaceae</taxon>
        <taxon>Methanocella</taxon>
    </lineage>
</organism>
<dbReference type="SUPFAM" id="SSF53756">
    <property type="entry name" value="UDP-Glycosyltransferase/glycogen phosphorylase"/>
    <property type="match status" value="1"/>
</dbReference>
<evidence type="ECO:0000313" key="4">
    <source>
        <dbReference type="Proteomes" id="UP000005233"/>
    </source>
</evidence>
<dbReference type="KEGG" id="mez:Mtc_0345"/>
<keyword evidence="4" id="KW-1185">Reference proteome</keyword>
<feature type="domain" description="Glycosyl transferase family 1" evidence="1">
    <location>
        <begin position="205"/>
        <end position="362"/>
    </location>
</feature>
<gene>
    <name evidence="3" type="ordered locus">Mtc_0345</name>
</gene>
<dbReference type="AlphaFoldDB" id="H8IA49"/>
<feature type="domain" description="Glycosyltransferase subfamily 4-like N-terminal" evidence="2">
    <location>
        <begin position="19"/>
        <end position="188"/>
    </location>
</feature>
<sequence>MEPLRIAMFAWESLYGVRVGGLAPHVSELSEALAARGHEVHVFTRRGQYGPYDLIKGVHYQRVRSDASGGIVHQMDSLCDAFLDRFKAVERLFGRFDILHGHDWHPVTALYRLKKKGRQFVLTYHSTEWGRNGNRHGTSPESREISHREWLGGYEAKEIIVTSRALMDELQSIYSIPSYKLNLVPNGIFPKKIRRDVDAKEVKLRYGIAPESPLVLFVGRMKYQKGPDLLVKAVPHVLRKRRDARFAFAGDGDLRPACQAKARQMGVAGACHFMGYMPDAGLIDLFNACDMLAVPSRNEPFGIVVLEAWDACKPAIGTQAVRLIDDFVNGIKAWPSPDSIAWCINDVVDKPGALKWMGRQGKRLVDTVYDWNVIADKLLRVYDKALC</sequence>
<evidence type="ECO:0000259" key="1">
    <source>
        <dbReference type="Pfam" id="PF00534"/>
    </source>
</evidence>
<dbReference type="STRING" id="1041930.Mtc_0345"/>
<protein>
    <submittedName>
        <fullName evidence="3">Glycosyltransferase</fullName>
    </submittedName>
</protein>
<dbReference type="InterPro" id="IPR001296">
    <property type="entry name" value="Glyco_trans_1"/>
</dbReference>
<dbReference type="Pfam" id="PF13439">
    <property type="entry name" value="Glyco_transf_4"/>
    <property type="match status" value="1"/>
</dbReference>
<dbReference type="eggNOG" id="arCOG01420">
    <property type="taxonomic scope" value="Archaea"/>
</dbReference>
<dbReference type="RefSeq" id="WP_014404954.1">
    <property type="nucleotide sequence ID" value="NC_017034.1"/>
</dbReference>
<dbReference type="Gene3D" id="3.40.50.2000">
    <property type="entry name" value="Glycogen Phosphorylase B"/>
    <property type="match status" value="2"/>
</dbReference>
<name>H8IA49_METCZ</name>
<evidence type="ECO:0000259" key="2">
    <source>
        <dbReference type="Pfam" id="PF13439"/>
    </source>
</evidence>
<dbReference type="PANTHER" id="PTHR45947:SF3">
    <property type="entry name" value="SULFOQUINOVOSYL TRANSFERASE SQD2"/>
    <property type="match status" value="1"/>
</dbReference>
<dbReference type="InterPro" id="IPR028098">
    <property type="entry name" value="Glyco_trans_4-like_N"/>
</dbReference>
<proteinExistence type="predicted"/>
<evidence type="ECO:0000313" key="3">
    <source>
        <dbReference type="EMBL" id="AFC99115.1"/>
    </source>
</evidence>
<dbReference type="Pfam" id="PF00534">
    <property type="entry name" value="Glycos_transf_1"/>
    <property type="match status" value="1"/>
</dbReference>
<dbReference type="OrthoDB" id="132546at2157"/>
<accession>H8IA49</accession>
<dbReference type="InterPro" id="IPR050194">
    <property type="entry name" value="Glycosyltransferase_grp1"/>
</dbReference>
<dbReference type="GeneID" id="11970227"/>
<dbReference type="GO" id="GO:0016758">
    <property type="term" value="F:hexosyltransferase activity"/>
    <property type="evidence" value="ECO:0007669"/>
    <property type="project" value="TreeGrafter"/>
</dbReference>
<reference evidence="3 4" key="1">
    <citation type="journal article" date="2012" name="J. Bacteriol.">
        <title>Complete genome sequence of a thermophilic methanogen, Methanocella conradii HZ254, isolated from Chinese rice field soil.</title>
        <authorList>
            <person name="Lu Z."/>
            <person name="Lu Y."/>
        </authorList>
    </citation>
    <scope>NUCLEOTIDE SEQUENCE [LARGE SCALE GENOMIC DNA]</scope>
    <source>
        <strain evidence="4">DSM 24694 / JCM 17849 / CGMCC 1.5162 / HZ254</strain>
    </source>
</reference>
<dbReference type="CDD" id="cd03801">
    <property type="entry name" value="GT4_PimA-like"/>
    <property type="match status" value="1"/>
</dbReference>
<dbReference type="HOGENOM" id="CLU_009583_2_3_2"/>